<proteinExistence type="predicted"/>
<comment type="caution">
    <text evidence="1">The sequence shown here is derived from an EMBL/GenBank/DDBJ whole genome shotgun (WGS) entry which is preliminary data.</text>
</comment>
<keyword evidence="2" id="KW-1185">Reference proteome</keyword>
<name>A0ABR8N1G4_9BACL</name>
<accession>A0ABR8N1G4</accession>
<dbReference type="PROSITE" id="PS51257">
    <property type="entry name" value="PROKAR_LIPOPROTEIN"/>
    <property type="match status" value="1"/>
</dbReference>
<reference evidence="1 2" key="1">
    <citation type="submission" date="2020-09" db="EMBL/GenBank/DDBJ databases">
        <title>Paenibacillus sp. strain PR3 16S rRNA gene Genome sequencing and assembly.</title>
        <authorList>
            <person name="Kim J."/>
        </authorList>
    </citation>
    <scope>NUCLEOTIDE SEQUENCE [LARGE SCALE GENOMIC DNA]</scope>
    <source>
        <strain evidence="1 2">PR3</strain>
    </source>
</reference>
<organism evidence="1 2">
    <name type="scientific">Paenibacillus terricola</name>
    <dbReference type="NCBI Taxonomy" id="2763503"/>
    <lineage>
        <taxon>Bacteria</taxon>
        <taxon>Bacillati</taxon>
        <taxon>Bacillota</taxon>
        <taxon>Bacilli</taxon>
        <taxon>Bacillales</taxon>
        <taxon>Paenibacillaceae</taxon>
        <taxon>Paenibacillus</taxon>
    </lineage>
</organism>
<dbReference type="EMBL" id="JACXZA010000004">
    <property type="protein sequence ID" value="MBD3920639.1"/>
    <property type="molecule type" value="Genomic_DNA"/>
</dbReference>
<dbReference type="RefSeq" id="WP_191204921.1">
    <property type="nucleotide sequence ID" value="NZ_JACXZA010000004.1"/>
</dbReference>
<protein>
    <recommendedName>
        <fullName evidence="3">DUF4825 domain-containing protein</fullName>
    </recommendedName>
</protein>
<evidence type="ECO:0000313" key="1">
    <source>
        <dbReference type="EMBL" id="MBD3920639.1"/>
    </source>
</evidence>
<evidence type="ECO:0008006" key="3">
    <source>
        <dbReference type="Google" id="ProtNLM"/>
    </source>
</evidence>
<gene>
    <name evidence="1" type="ORF">H8B09_17880</name>
</gene>
<evidence type="ECO:0000313" key="2">
    <source>
        <dbReference type="Proteomes" id="UP000609346"/>
    </source>
</evidence>
<sequence>MKKAILSLIICTFVLALVIGCTKEEVSEESMLSRIETSLKAQGFTVVSEGRQSSDNLEQVYPYKYKIKQNEMNEDYLLIYIFSSKDLVNKGISNQHYNITTLTKFKNYINKNVLVVHFASEGNLDKYKQKLEEAISKIS</sequence>
<dbReference type="Proteomes" id="UP000609346">
    <property type="component" value="Unassembled WGS sequence"/>
</dbReference>